<organism evidence="1 2">
    <name type="scientific">Williamsia phyllosphaerae</name>
    <dbReference type="NCBI Taxonomy" id="885042"/>
    <lineage>
        <taxon>Bacteria</taxon>
        <taxon>Bacillati</taxon>
        <taxon>Actinomycetota</taxon>
        <taxon>Actinomycetes</taxon>
        <taxon>Mycobacteriales</taxon>
        <taxon>Nocardiaceae</taxon>
        <taxon>Williamsia</taxon>
    </lineage>
</organism>
<name>A0ABQ1V4S2_9NOCA</name>
<dbReference type="EMBL" id="BMCS01000003">
    <property type="protein sequence ID" value="GGF38941.1"/>
    <property type="molecule type" value="Genomic_DNA"/>
</dbReference>
<gene>
    <name evidence="1" type="ORF">GCM10007298_38290</name>
</gene>
<evidence type="ECO:0000313" key="2">
    <source>
        <dbReference type="Proteomes" id="UP000632454"/>
    </source>
</evidence>
<evidence type="ECO:0000313" key="1">
    <source>
        <dbReference type="EMBL" id="GGF38941.1"/>
    </source>
</evidence>
<keyword evidence="2" id="KW-1185">Reference proteome</keyword>
<comment type="caution">
    <text evidence="1">The sequence shown here is derived from an EMBL/GenBank/DDBJ whole genome shotgun (WGS) entry which is preliminary data.</text>
</comment>
<dbReference type="Proteomes" id="UP000632454">
    <property type="component" value="Unassembled WGS sequence"/>
</dbReference>
<accession>A0ABQ1V4S2</accession>
<sequence>MTSKRLRVAPTPSATPLTVDEVQQNGNVLAKKIRRDILSALFHSSNVGAAGAFNEKYTPYNIRAIRNEARQAIDAWQEVEAAATELLDQAKRMRSGGA</sequence>
<protein>
    <submittedName>
        <fullName evidence="1">Uncharacterized protein</fullName>
    </submittedName>
</protein>
<proteinExistence type="predicted"/>
<dbReference type="RefSeq" id="WP_188491949.1">
    <property type="nucleotide sequence ID" value="NZ_BMCS01000003.1"/>
</dbReference>
<reference evidence="2" key="1">
    <citation type="journal article" date="2019" name="Int. J. Syst. Evol. Microbiol.">
        <title>The Global Catalogue of Microorganisms (GCM) 10K type strain sequencing project: providing services to taxonomists for standard genome sequencing and annotation.</title>
        <authorList>
            <consortium name="The Broad Institute Genomics Platform"/>
            <consortium name="The Broad Institute Genome Sequencing Center for Infectious Disease"/>
            <person name="Wu L."/>
            <person name="Ma J."/>
        </authorList>
    </citation>
    <scope>NUCLEOTIDE SEQUENCE [LARGE SCALE GENOMIC DNA]</scope>
    <source>
        <strain evidence="2">CCM 7855</strain>
    </source>
</reference>